<protein>
    <submittedName>
        <fullName evidence="1">YbjN domain-containing protein</fullName>
    </submittedName>
</protein>
<dbReference type="Pfam" id="PF10722">
    <property type="entry name" value="YbjN"/>
    <property type="match status" value="1"/>
</dbReference>
<name>A0AAU7DWZ9_9MICO</name>
<dbReference type="AlphaFoldDB" id="A0AAU7DWZ9"/>
<proteinExistence type="predicted"/>
<accession>A0AAU7DWZ9</accession>
<dbReference type="CDD" id="cd17511">
    <property type="entry name" value="YbjN_AmyR-like"/>
    <property type="match status" value="1"/>
</dbReference>
<reference evidence="1" key="1">
    <citation type="submission" date="2024-02" db="EMBL/GenBank/DDBJ databases">
        <title>Tomenella chthoni gen. nov. sp. nov., a member of the family Jonesiaceae isolated from bat guano.</title>
        <authorList>
            <person name="Miller S.L."/>
            <person name="King J."/>
            <person name="Sankaranarayanan K."/>
            <person name="Lawson P.A."/>
        </authorList>
    </citation>
    <scope>NUCLEOTIDE SEQUENCE</scope>
    <source>
        <strain evidence="1">BS-20</strain>
    </source>
</reference>
<dbReference type="EMBL" id="CP146203">
    <property type="protein sequence ID" value="XBH22534.1"/>
    <property type="molecule type" value="Genomic_DNA"/>
</dbReference>
<evidence type="ECO:0000313" key="1">
    <source>
        <dbReference type="EMBL" id="XBH22534.1"/>
    </source>
</evidence>
<sequence length="181" mass="20536">MSTQNTNSSDPGKLDPTILLPGTVSYLDLVNPDKFGRKAPEPLTKERVIEHLADRGYRFSIDDDGDPVGVWDQNLVWFMFLGTDENFLQVRARWHRKVATLERLSLLQALNDWNRDKLWPKVFARAEEDSPEHLHVYAEISCDFSAGATDHQLHQAIDLSLEGALMFFDSLGQSLPPSLDD</sequence>
<gene>
    <name evidence="1" type="ORF">V5R04_04730</name>
</gene>
<organism evidence="1">
    <name type="scientific">Jonesiaceae bacterium BS-20</name>
    <dbReference type="NCBI Taxonomy" id="3120821"/>
    <lineage>
        <taxon>Bacteria</taxon>
        <taxon>Bacillati</taxon>
        <taxon>Actinomycetota</taxon>
        <taxon>Actinomycetes</taxon>
        <taxon>Micrococcales</taxon>
        <taxon>Jonesiaceae</taxon>
    </lineage>
</organism>
<dbReference type="InterPro" id="IPR019660">
    <property type="entry name" value="Put_sensory_transdc_reg_YbjN"/>
</dbReference>